<dbReference type="GO" id="GO:0016020">
    <property type="term" value="C:membrane"/>
    <property type="evidence" value="ECO:0007669"/>
    <property type="project" value="UniProtKB-SubCell"/>
</dbReference>
<dbReference type="InterPro" id="IPR003439">
    <property type="entry name" value="ABC_transporter-like_ATP-bd"/>
</dbReference>
<dbReference type="FunFam" id="3.40.50.300:FF:000163">
    <property type="entry name" value="Multidrug resistance-associated protein member 4"/>
    <property type="match status" value="1"/>
</dbReference>
<evidence type="ECO:0000256" key="2">
    <source>
        <dbReference type="ARBA" id="ARBA00009726"/>
    </source>
</evidence>
<dbReference type="PANTHER" id="PTHR24223:SF456">
    <property type="entry name" value="MULTIDRUG RESISTANCE-ASSOCIATED PROTEIN LETHAL(2)03659"/>
    <property type="match status" value="1"/>
</dbReference>
<feature type="domain" description="ABC transporter" evidence="10">
    <location>
        <begin position="149"/>
        <end position="381"/>
    </location>
</feature>
<evidence type="ECO:0000256" key="1">
    <source>
        <dbReference type="ARBA" id="ARBA00004141"/>
    </source>
</evidence>
<evidence type="ECO:0000256" key="6">
    <source>
        <dbReference type="ARBA" id="ARBA00022840"/>
    </source>
</evidence>
<dbReference type="InterPro" id="IPR050173">
    <property type="entry name" value="ABC_transporter_C-like"/>
</dbReference>
<evidence type="ECO:0000256" key="8">
    <source>
        <dbReference type="ARBA" id="ARBA00023136"/>
    </source>
</evidence>
<comment type="caution">
    <text evidence="12">The sequence shown here is derived from an EMBL/GenBank/DDBJ whole genome shotgun (WGS) entry which is preliminary data.</text>
</comment>
<dbReference type="PROSITE" id="PS00211">
    <property type="entry name" value="ABC_TRANSPORTER_1"/>
    <property type="match status" value="1"/>
</dbReference>
<protein>
    <submittedName>
        <fullName evidence="12">Uncharacterized protein</fullName>
    </submittedName>
</protein>
<keyword evidence="13" id="KW-1185">Reference proteome</keyword>
<evidence type="ECO:0000256" key="7">
    <source>
        <dbReference type="ARBA" id="ARBA00022989"/>
    </source>
</evidence>
<dbReference type="Proteomes" id="UP001516400">
    <property type="component" value="Unassembled WGS sequence"/>
</dbReference>
<reference evidence="12 13" key="1">
    <citation type="journal article" date="2021" name="BMC Biol.">
        <title>Horizontally acquired antibacterial genes associated with adaptive radiation of ladybird beetles.</title>
        <authorList>
            <person name="Li H.S."/>
            <person name="Tang X.F."/>
            <person name="Huang Y.H."/>
            <person name="Xu Z.Y."/>
            <person name="Chen M.L."/>
            <person name="Du X.Y."/>
            <person name="Qiu B.Y."/>
            <person name="Chen P.T."/>
            <person name="Zhang W."/>
            <person name="Slipinski A."/>
            <person name="Escalona H.E."/>
            <person name="Waterhouse R.M."/>
            <person name="Zwick A."/>
            <person name="Pang H."/>
        </authorList>
    </citation>
    <scope>NUCLEOTIDE SEQUENCE [LARGE SCALE GENOMIC DNA]</scope>
    <source>
        <strain evidence="12">SYSU2018</strain>
    </source>
</reference>
<dbReference type="InterPro" id="IPR036640">
    <property type="entry name" value="ABC1_TM_sf"/>
</dbReference>
<dbReference type="InterPro" id="IPR003593">
    <property type="entry name" value="AAA+_ATPase"/>
</dbReference>
<keyword evidence="8 9" id="KW-0472">Membrane</keyword>
<proteinExistence type="inferred from homology"/>
<dbReference type="PANTHER" id="PTHR24223">
    <property type="entry name" value="ATP-BINDING CASSETTE SUB-FAMILY C"/>
    <property type="match status" value="1"/>
</dbReference>
<dbReference type="Pfam" id="PF00005">
    <property type="entry name" value="ABC_tran"/>
    <property type="match status" value="1"/>
</dbReference>
<dbReference type="PROSITE" id="PS50893">
    <property type="entry name" value="ABC_TRANSPORTER_2"/>
    <property type="match status" value="1"/>
</dbReference>
<feature type="transmembrane region" description="Helical" evidence="9">
    <location>
        <begin position="79"/>
        <end position="100"/>
    </location>
</feature>
<dbReference type="InterPro" id="IPR027417">
    <property type="entry name" value="P-loop_NTPase"/>
</dbReference>
<sequence length="406" mass="45979">MLTHVNATVQGISTIRALSGEDFVTKEFENQQSIYNSNWLFYGSSSIALSFFVDLTCFLFLSFTTIFLILYGKDSIPNAGLLAMVLTQVVGLSALVQFGIREIIETSTQLIAVERISRYDDLEEEDKELDESEDKEYYMSPDWPNRGEIKFYNVSLRYDNILPAVLRNLNFNIESREKIGIVGRTGAGKSSLIAAIFRLYPVEGKIEIDGIDTRDIPLTLLRSKIAIIPQNPVLFAGTLRQNLDPFGEYDDHVLNEAIHAVELKDSTNTINDLDYQVISGGTNYSVGQRQLICLARALVRNNKILILDEATANVDFQTDDLIQNTIKKQFSHCTVLTVAHRLNTVIDSDRIMVIEGGLLVEFDHPYVLLQNPDGIFFKMIYQNGNKDFERLKIIAYRRYMGLNDIS</sequence>
<dbReference type="PROSITE" id="PS50929">
    <property type="entry name" value="ABC_TM1F"/>
    <property type="match status" value="1"/>
</dbReference>
<dbReference type="Gene3D" id="3.40.50.300">
    <property type="entry name" value="P-loop containing nucleotide triphosphate hydrolases"/>
    <property type="match status" value="1"/>
</dbReference>
<feature type="transmembrane region" description="Helical" evidence="9">
    <location>
        <begin position="47"/>
        <end position="72"/>
    </location>
</feature>
<keyword evidence="6" id="KW-0067">ATP-binding</keyword>
<comment type="similarity">
    <text evidence="2">Belongs to the ABC transporter superfamily. ABCC family. Conjugate transporter (TC 3.A.1.208) subfamily.</text>
</comment>
<keyword evidence="4 9" id="KW-0812">Transmembrane</keyword>
<evidence type="ECO:0000256" key="5">
    <source>
        <dbReference type="ARBA" id="ARBA00022741"/>
    </source>
</evidence>
<organism evidence="12 13">
    <name type="scientific">Cryptolaemus montrouzieri</name>
    <dbReference type="NCBI Taxonomy" id="559131"/>
    <lineage>
        <taxon>Eukaryota</taxon>
        <taxon>Metazoa</taxon>
        <taxon>Ecdysozoa</taxon>
        <taxon>Arthropoda</taxon>
        <taxon>Hexapoda</taxon>
        <taxon>Insecta</taxon>
        <taxon>Pterygota</taxon>
        <taxon>Neoptera</taxon>
        <taxon>Endopterygota</taxon>
        <taxon>Coleoptera</taxon>
        <taxon>Polyphaga</taxon>
        <taxon>Cucujiformia</taxon>
        <taxon>Coccinelloidea</taxon>
        <taxon>Coccinellidae</taxon>
        <taxon>Scymninae</taxon>
        <taxon>Scymnini</taxon>
        <taxon>Cryptolaemus</taxon>
    </lineage>
</organism>
<keyword evidence="7 9" id="KW-1133">Transmembrane helix</keyword>
<name>A0ABD2NY31_9CUCU</name>
<evidence type="ECO:0000259" key="11">
    <source>
        <dbReference type="PROSITE" id="PS50929"/>
    </source>
</evidence>
<dbReference type="Gene3D" id="1.20.1560.10">
    <property type="entry name" value="ABC transporter type 1, transmembrane domain"/>
    <property type="match status" value="1"/>
</dbReference>
<evidence type="ECO:0000256" key="9">
    <source>
        <dbReference type="SAM" id="Phobius"/>
    </source>
</evidence>
<evidence type="ECO:0000256" key="4">
    <source>
        <dbReference type="ARBA" id="ARBA00022692"/>
    </source>
</evidence>
<accession>A0ABD2NY31</accession>
<feature type="domain" description="ABC transmembrane type-1" evidence="11">
    <location>
        <begin position="1"/>
        <end position="112"/>
    </location>
</feature>
<comment type="subcellular location">
    <subcellularLocation>
        <location evidence="1">Membrane</location>
        <topology evidence="1">Multi-pass membrane protein</topology>
    </subcellularLocation>
</comment>
<dbReference type="CDD" id="cd03244">
    <property type="entry name" value="ABCC_MRP_domain2"/>
    <property type="match status" value="1"/>
</dbReference>
<dbReference type="SUPFAM" id="SSF90123">
    <property type="entry name" value="ABC transporter transmembrane region"/>
    <property type="match status" value="1"/>
</dbReference>
<evidence type="ECO:0000313" key="12">
    <source>
        <dbReference type="EMBL" id="KAL3283463.1"/>
    </source>
</evidence>
<evidence type="ECO:0000313" key="13">
    <source>
        <dbReference type="Proteomes" id="UP001516400"/>
    </source>
</evidence>
<dbReference type="InterPro" id="IPR017871">
    <property type="entry name" value="ABC_transporter-like_CS"/>
</dbReference>
<dbReference type="SMART" id="SM00382">
    <property type="entry name" value="AAA"/>
    <property type="match status" value="1"/>
</dbReference>
<gene>
    <name evidence="12" type="ORF">HHI36_006607</name>
</gene>
<keyword evidence="3" id="KW-0813">Transport</keyword>
<keyword evidence="5" id="KW-0547">Nucleotide-binding</keyword>
<evidence type="ECO:0000259" key="10">
    <source>
        <dbReference type="PROSITE" id="PS50893"/>
    </source>
</evidence>
<evidence type="ECO:0000256" key="3">
    <source>
        <dbReference type="ARBA" id="ARBA00022448"/>
    </source>
</evidence>
<dbReference type="GO" id="GO:0005524">
    <property type="term" value="F:ATP binding"/>
    <property type="evidence" value="ECO:0007669"/>
    <property type="project" value="UniProtKB-KW"/>
</dbReference>
<dbReference type="EMBL" id="JABFTP020000144">
    <property type="protein sequence ID" value="KAL3283463.1"/>
    <property type="molecule type" value="Genomic_DNA"/>
</dbReference>
<dbReference type="SUPFAM" id="SSF52540">
    <property type="entry name" value="P-loop containing nucleoside triphosphate hydrolases"/>
    <property type="match status" value="1"/>
</dbReference>
<dbReference type="InterPro" id="IPR011527">
    <property type="entry name" value="ABC1_TM_dom"/>
</dbReference>
<dbReference type="AlphaFoldDB" id="A0ABD2NY31"/>